<feature type="domain" description="CobQ/CobB/MinD/ParA nucleotide binding" evidence="1">
    <location>
        <begin position="4"/>
        <end position="168"/>
    </location>
</feature>
<dbReference type="EMBL" id="JBHFNT010000013">
    <property type="protein sequence ID" value="MFB2833076.1"/>
    <property type="molecule type" value="Genomic_DNA"/>
</dbReference>
<dbReference type="Proteomes" id="UP001576780">
    <property type="component" value="Unassembled WGS sequence"/>
</dbReference>
<dbReference type="CDD" id="cd02042">
    <property type="entry name" value="ParAB_family"/>
    <property type="match status" value="1"/>
</dbReference>
<dbReference type="InterPro" id="IPR050678">
    <property type="entry name" value="DNA_Partitioning_ATPase"/>
</dbReference>
<evidence type="ECO:0000259" key="1">
    <source>
        <dbReference type="Pfam" id="PF01656"/>
    </source>
</evidence>
<dbReference type="PIRSF" id="PIRSF009320">
    <property type="entry name" value="Nuc_binding_HP_1000"/>
    <property type="match status" value="1"/>
</dbReference>
<dbReference type="InterPro" id="IPR027417">
    <property type="entry name" value="P-loop_NTPase"/>
</dbReference>
<dbReference type="RefSeq" id="WP_413275544.1">
    <property type="nucleotide sequence ID" value="NZ_JBHFNT010000013.1"/>
</dbReference>
<evidence type="ECO:0000313" key="2">
    <source>
        <dbReference type="EMBL" id="MFB2833076.1"/>
    </source>
</evidence>
<dbReference type="InterPro" id="IPR002586">
    <property type="entry name" value="CobQ/CobB/MinD/ParA_Nub-bd_dom"/>
</dbReference>
<dbReference type="Pfam" id="PF01656">
    <property type="entry name" value="CbiA"/>
    <property type="match status" value="1"/>
</dbReference>
<evidence type="ECO:0000313" key="3">
    <source>
        <dbReference type="Proteomes" id="UP001576780"/>
    </source>
</evidence>
<organism evidence="2 3">
    <name type="scientific">Floridaenema evergladense BLCC-F167</name>
    <dbReference type="NCBI Taxonomy" id="3153639"/>
    <lineage>
        <taxon>Bacteria</taxon>
        <taxon>Bacillati</taxon>
        <taxon>Cyanobacteriota</taxon>
        <taxon>Cyanophyceae</taxon>
        <taxon>Oscillatoriophycideae</taxon>
        <taxon>Aerosakkonematales</taxon>
        <taxon>Aerosakkonemataceae</taxon>
        <taxon>Floridanema</taxon>
        <taxon>Floridanema evergladense</taxon>
    </lineage>
</organism>
<gene>
    <name evidence="2" type="ORF">ACE1CA_00930</name>
</gene>
<comment type="caution">
    <text evidence="2">The sequence shown here is derived from an EMBL/GenBank/DDBJ whole genome shotgun (WGS) entry which is preliminary data.</text>
</comment>
<keyword evidence="3" id="KW-1185">Reference proteome</keyword>
<dbReference type="PANTHER" id="PTHR13696">
    <property type="entry name" value="P-LOOP CONTAINING NUCLEOSIDE TRIPHOSPHATE HYDROLASE"/>
    <property type="match status" value="1"/>
</dbReference>
<proteinExistence type="predicted"/>
<sequence length="195" mass="21226">MLVTCTSAKGGVGKTTSAIHIAAVLAKDDKTLLIDGDPNHSALKWAKRGSLPFQVVDLMAAPKHTRNYEHIVFDTPARPNQDDLEALVDGCDLLIIPTTPDILSIDATLETVSMLDSLKCDCYRILLTIIPPAPRKTGEQAREALADLPLFKQSIRQFAAYEKAALAGALVHQVKDRNGGIAWREFESLGKEILP</sequence>
<name>A0ABV4WDD5_9CYAN</name>
<dbReference type="PANTHER" id="PTHR13696:SF96">
    <property type="entry name" value="COBQ_COBB_MIND_PARA NUCLEOTIDE BINDING DOMAIN-CONTAINING PROTEIN"/>
    <property type="match status" value="1"/>
</dbReference>
<reference evidence="2 3" key="1">
    <citation type="submission" date="2024-09" db="EMBL/GenBank/DDBJ databases">
        <title>Floridaenema gen nov. (Aerosakkonemataceae, Aerosakkonematales ord. nov., Cyanobacteria) from benthic tropical and subtropical fresh waters, with the description of four new species.</title>
        <authorList>
            <person name="Moretto J.A."/>
            <person name="Berthold D.E."/>
            <person name="Lefler F.W."/>
            <person name="Huang I.-S."/>
            <person name="Laughinghouse H. IV."/>
        </authorList>
    </citation>
    <scope>NUCLEOTIDE SEQUENCE [LARGE SCALE GENOMIC DNA]</scope>
    <source>
        <strain evidence="2 3">BLCC-F167</strain>
    </source>
</reference>
<dbReference type="Gene3D" id="3.40.50.300">
    <property type="entry name" value="P-loop containing nucleotide triphosphate hydrolases"/>
    <property type="match status" value="1"/>
</dbReference>
<protein>
    <submittedName>
        <fullName evidence="2">AAA family ATPase</fullName>
    </submittedName>
</protein>
<dbReference type="SUPFAM" id="SSF52540">
    <property type="entry name" value="P-loop containing nucleoside triphosphate hydrolases"/>
    <property type="match status" value="1"/>
</dbReference>
<accession>A0ABV4WDD5</accession>